<evidence type="ECO:0000313" key="6">
    <source>
        <dbReference type="EMBL" id="MBB4926326.1"/>
    </source>
</evidence>
<dbReference type="SUPFAM" id="SSF53850">
    <property type="entry name" value="Periplasmic binding protein-like II"/>
    <property type="match status" value="1"/>
</dbReference>
<dbReference type="EMBL" id="JACHJV010000001">
    <property type="protein sequence ID" value="MBB4926326.1"/>
    <property type="molecule type" value="Genomic_DNA"/>
</dbReference>
<feature type="domain" description="Solute-binding protein family 3/N-terminal" evidence="5">
    <location>
        <begin position="80"/>
        <end position="302"/>
    </location>
</feature>
<dbReference type="PROSITE" id="PS51257">
    <property type="entry name" value="PROKAR_LIPOPROTEIN"/>
    <property type="match status" value="1"/>
</dbReference>
<dbReference type="GO" id="GO:0006865">
    <property type="term" value="P:amino acid transport"/>
    <property type="evidence" value="ECO:0007669"/>
    <property type="project" value="TreeGrafter"/>
</dbReference>
<comment type="caution">
    <text evidence="6">The sequence shown here is derived from an EMBL/GenBank/DDBJ whole genome shotgun (WGS) entry which is preliminary data.</text>
</comment>
<keyword evidence="3 4" id="KW-0732">Signal</keyword>
<dbReference type="PANTHER" id="PTHR30085">
    <property type="entry name" value="AMINO ACID ABC TRANSPORTER PERMEASE"/>
    <property type="match status" value="1"/>
</dbReference>
<reference evidence="6 7" key="1">
    <citation type="submission" date="2020-08" db="EMBL/GenBank/DDBJ databases">
        <title>Sequencing the genomes of 1000 actinobacteria strains.</title>
        <authorList>
            <person name="Klenk H.-P."/>
        </authorList>
    </citation>
    <scope>NUCLEOTIDE SEQUENCE [LARGE SCALE GENOMIC DNA]</scope>
    <source>
        <strain evidence="6 7">DSM 41654</strain>
    </source>
</reference>
<dbReference type="GO" id="GO:0005576">
    <property type="term" value="C:extracellular region"/>
    <property type="evidence" value="ECO:0007669"/>
    <property type="project" value="TreeGrafter"/>
</dbReference>
<evidence type="ECO:0000256" key="2">
    <source>
        <dbReference type="ARBA" id="ARBA00022448"/>
    </source>
</evidence>
<dbReference type="RefSeq" id="WP_184939417.1">
    <property type="nucleotide sequence ID" value="NZ_JACHJV010000001.1"/>
</dbReference>
<feature type="signal peptide" evidence="4">
    <location>
        <begin position="1"/>
        <end position="30"/>
    </location>
</feature>
<evidence type="ECO:0000256" key="3">
    <source>
        <dbReference type="ARBA" id="ARBA00022729"/>
    </source>
</evidence>
<comment type="similarity">
    <text evidence="1">Belongs to the bacterial solute-binding protein 3 family.</text>
</comment>
<keyword evidence="2" id="KW-0813">Transport</keyword>
<dbReference type="PANTHER" id="PTHR30085:SF6">
    <property type="entry name" value="ABC TRANSPORTER GLUTAMINE-BINDING PROTEIN GLNH"/>
    <property type="match status" value="1"/>
</dbReference>
<dbReference type="GO" id="GO:0030288">
    <property type="term" value="C:outer membrane-bounded periplasmic space"/>
    <property type="evidence" value="ECO:0007669"/>
    <property type="project" value="TreeGrafter"/>
</dbReference>
<dbReference type="InterPro" id="IPR001638">
    <property type="entry name" value="Solute-binding_3/MltF_N"/>
</dbReference>
<gene>
    <name evidence="6" type="ORF">FHR34_005319</name>
</gene>
<proteinExistence type="inferred from homology"/>
<name>A0A7W7VXC2_KITKI</name>
<evidence type="ECO:0000259" key="5">
    <source>
        <dbReference type="SMART" id="SM00062"/>
    </source>
</evidence>
<organism evidence="6 7">
    <name type="scientific">Kitasatospora kifunensis</name>
    <name type="common">Streptomyces kifunensis</name>
    <dbReference type="NCBI Taxonomy" id="58351"/>
    <lineage>
        <taxon>Bacteria</taxon>
        <taxon>Bacillati</taxon>
        <taxon>Actinomycetota</taxon>
        <taxon>Actinomycetes</taxon>
        <taxon>Kitasatosporales</taxon>
        <taxon>Streptomycetaceae</taxon>
        <taxon>Kitasatospora</taxon>
    </lineage>
</organism>
<dbReference type="Pfam" id="PF00497">
    <property type="entry name" value="SBP_bac_3"/>
    <property type="match status" value="1"/>
</dbReference>
<dbReference type="Proteomes" id="UP000540506">
    <property type="component" value="Unassembled WGS sequence"/>
</dbReference>
<evidence type="ECO:0000256" key="4">
    <source>
        <dbReference type="SAM" id="SignalP"/>
    </source>
</evidence>
<evidence type="ECO:0000313" key="7">
    <source>
        <dbReference type="Proteomes" id="UP000540506"/>
    </source>
</evidence>
<dbReference type="AlphaFoldDB" id="A0A7W7VXC2"/>
<dbReference type="InterPro" id="IPR051455">
    <property type="entry name" value="Bact_solute-bind_prot3"/>
</dbReference>
<dbReference type="SMART" id="SM00062">
    <property type="entry name" value="PBPb"/>
    <property type="match status" value="1"/>
</dbReference>
<evidence type="ECO:0000256" key="1">
    <source>
        <dbReference type="ARBA" id="ARBA00010333"/>
    </source>
</evidence>
<sequence>MKARTRISSVRTLAATALTAALATALTACGSSGNLPAPSGSGSHSPGALSYQQVIDGAPVAPDSAIPAGSLMAKIKARGTLNVGGTDTSALFSLKDPVSGKLTGFDAGLAQMLAKYITGKPNENLVLVTADTRETLLQNGTVDTVLATYTITPARAQKVAFAGPYYSSGDAILVAKGNTDITKVADLANKTVCTESSSTAANDLKQYAPSAHVILFQTNAECEQAVEQGRADAYVLDQALLLGDSVRDPKVKVVGQPFTTEPYGIGVPLNSPEMKTFVNDWLKTIQSDGEWAKLWQATIGTVLSGDAPTPPAIGSAQGS</sequence>
<protein>
    <submittedName>
        <fullName evidence="6">Glutamate transport system substrate-binding protein</fullName>
    </submittedName>
</protein>
<keyword evidence="7" id="KW-1185">Reference proteome</keyword>
<dbReference type="CDD" id="cd13690">
    <property type="entry name" value="PBP2_GluB"/>
    <property type="match status" value="1"/>
</dbReference>
<accession>A0A7W7VXC2</accession>
<feature type="chain" id="PRO_5031316798" evidence="4">
    <location>
        <begin position="31"/>
        <end position="319"/>
    </location>
</feature>
<dbReference type="Gene3D" id="3.40.190.10">
    <property type="entry name" value="Periplasmic binding protein-like II"/>
    <property type="match status" value="2"/>
</dbReference>